<dbReference type="KEGG" id="lrug:AB8B22_05325"/>
<feature type="transmembrane region" description="Helical" evidence="1">
    <location>
        <begin position="69"/>
        <end position="88"/>
    </location>
</feature>
<keyword evidence="1" id="KW-0812">Transmembrane</keyword>
<dbReference type="AlphaFoldDB" id="A0AB39VEX7"/>
<sequence length="164" mass="19111">MLLFVLFVISTEKYSFSVQRQAHSSAIFSLFFVSYINGIILEIGRKTRKSSEEEYGVETYSKILGRERAVLTLIILFAIEIIFIYLGLHENYYAGLNNAFGKKYFFTGIILLLSIFCVSIFQLRKFIKEDLTGKIVENISGIWIMFSYLCMGFLQYIIFFDFLK</sequence>
<dbReference type="RefSeq" id="WP_369710338.1">
    <property type="nucleotide sequence ID" value="NZ_CP165644.1"/>
</dbReference>
<organism evidence="2">
    <name type="scientific">Leptotrichia rugosa</name>
    <dbReference type="NCBI Taxonomy" id="3239302"/>
    <lineage>
        <taxon>Bacteria</taxon>
        <taxon>Fusobacteriati</taxon>
        <taxon>Fusobacteriota</taxon>
        <taxon>Fusobacteriia</taxon>
        <taxon>Fusobacteriales</taxon>
        <taxon>Leptotrichiaceae</taxon>
        <taxon>Leptotrichia</taxon>
    </lineage>
</organism>
<evidence type="ECO:0000313" key="2">
    <source>
        <dbReference type="EMBL" id="XDU65850.1"/>
    </source>
</evidence>
<reference evidence="2" key="1">
    <citation type="submission" date="2024-07" db="EMBL/GenBank/DDBJ databases">
        <authorList>
            <person name="Li X.-J."/>
            <person name="Wang X."/>
        </authorList>
    </citation>
    <scope>NUCLEOTIDE SEQUENCE</scope>
    <source>
        <strain evidence="2">HSP-334</strain>
    </source>
</reference>
<gene>
    <name evidence="2" type="ORF">AB8B22_05325</name>
</gene>
<protein>
    <submittedName>
        <fullName evidence="2">Uncharacterized protein</fullName>
    </submittedName>
</protein>
<feature type="transmembrane region" description="Helical" evidence="1">
    <location>
        <begin position="25"/>
        <end position="44"/>
    </location>
</feature>
<accession>A0AB39VEX7</accession>
<feature type="transmembrane region" description="Helical" evidence="1">
    <location>
        <begin position="104"/>
        <end position="123"/>
    </location>
</feature>
<dbReference type="EMBL" id="CP165644">
    <property type="protein sequence ID" value="XDU65850.1"/>
    <property type="molecule type" value="Genomic_DNA"/>
</dbReference>
<name>A0AB39VEX7_9FUSO</name>
<keyword evidence="1" id="KW-1133">Transmembrane helix</keyword>
<evidence type="ECO:0000256" key="1">
    <source>
        <dbReference type="SAM" id="Phobius"/>
    </source>
</evidence>
<keyword evidence="1" id="KW-0472">Membrane</keyword>
<feature type="transmembrane region" description="Helical" evidence="1">
    <location>
        <begin position="135"/>
        <end position="158"/>
    </location>
</feature>
<proteinExistence type="predicted"/>